<sequence>MTGAAVVAVGRPVIVSPETQVVKLGESPKGVDLGDVPSAVEVQGKAAPPEQPVAAKPEATARSASFTCSVDKNGQPLGIRVEYVRDKCIVLAVTSGLIPAWNNANPDKAVRPGDCISQVNGEAVSGAQAADKLAQSAGKVELLLERPQELRIPIQVGEVLGIKVSELLEGFGVEVTEVKQDGQIPSFNKDKQLAVRPSDRIVAVNGKQASSSELFEMVAASSCQELLVYTYS</sequence>
<dbReference type="PROSITE" id="PS50106">
    <property type="entry name" value="PDZ"/>
    <property type="match status" value="1"/>
</dbReference>
<name>A0ABP0R4V4_9DINO</name>
<dbReference type="EMBL" id="CAXAMN010025295">
    <property type="protein sequence ID" value="CAK9094147.1"/>
    <property type="molecule type" value="Genomic_DNA"/>
</dbReference>
<gene>
    <name evidence="2" type="ORF">CCMP2556_LOCUS44920</name>
</gene>
<evidence type="ECO:0000259" key="1">
    <source>
        <dbReference type="PROSITE" id="PS50106"/>
    </source>
</evidence>
<keyword evidence="3" id="KW-1185">Reference proteome</keyword>
<dbReference type="Proteomes" id="UP001642484">
    <property type="component" value="Unassembled WGS sequence"/>
</dbReference>
<protein>
    <recommendedName>
        <fullName evidence="1">PDZ domain-containing protein</fullName>
    </recommendedName>
</protein>
<dbReference type="Gene3D" id="2.30.42.10">
    <property type="match status" value="1"/>
</dbReference>
<accession>A0ABP0R4V4</accession>
<dbReference type="SUPFAM" id="SSF50156">
    <property type="entry name" value="PDZ domain-like"/>
    <property type="match status" value="1"/>
</dbReference>
<dbReference type="InterPro" id="IPR036034">
    <property type="entry name" value="PDZ_sf"/>
</dbReference>
<evidence type="ECO:0000313" key="2">
    <source>
        <dbReference type="EMBL" id="CAK9094147.1"/>
    </source>
</evidence>
<reference evidence="2 3" key="1">
    <citation type="submission" date="2024-02" db="EMBL/GenBank/DDBJ databases">
        <authorList>
            <person name="Chen Y."/>
            <person name="Shah S."/>
            <person name="Dougan E. K."/>
            <person name="Thang M."/>
            <person name="Chan C."/>
        </authorList>
    </citation>
    <scope>NUCLEOTIDE SEQUENCE [LARGE SCALE GENOMIC DNA]</scope>
</reference>
<comment type="caution">
    <text evidence="2">The sequence shown here is derived from an EMBL/GenBank/DDBJ whole genome shotgun (WGS) entry which is preliminary data.</text>
</comment>
<dbReference type="InterPro" id="IPR001478">
    <property type="entry name" value="PDZ"/>
</dbReference>
<evidence type="ECO:0000313" key="3">
    <source>
        <dbReference type="Proteomes" id="UP001642484"/>
    </source>
</evidence>
<organism evidence="2 3">
    <name type="scientific">Durusdinium trenchii</name>
    <dbReference type="NCBI Taxonomy" id="1381693"/>
    <lineage>
        <taxon>Eukaryota</taxon>
        <taxon>Sar</taxon>
        <taxon>Alveolata</taxon>
        <taxon>Dinophyceae</taxon>
        <taxon>Suessiales</taxon>
        <taxon>Symbiodiniaceae</taxon>
        <taxon>Durusdinium</taxon>
    </lineage>
</organism>
<proteinExistence type="predicted"/>
<feature type="domain" description="PDZ" evidence="1">
    <location>
        <begin position="65"/>
        <end position="148"/>
    </location>
</feature>